<feature type="region of interest" description="Disordered" evidence="2">
    <location>
        <begin position="1278"/>
        <end position="1324"/>
    </location>
</feature>
<dbReference type="GO" id="GO:0006749">
    <property type="term" value="P:glutathione metabolic process"/>
    <property type="evidence" value="ECO:0007669"/>
    <property type="project" value="TreeGrafter"/>
</dbReference>
<dbReference type="InterPro" id="IPR049517">
    <property type="entry name" value="ACX-like_C"/>
</dbReference>
<dbReference type="GO" id="GO:0005829">
    <property type="term" value="C:cytosol"/>
    <property type="evidence" value="ECO:0007669"/>
    <property type="project" value="TreeGrafter"/>
</dbReference>
<dbReference type="PANTHER" id="PTHR11365">
    <property type="entry name" value="5-OXOPROLINASE RELATED"/>
    <property type="match status" value="1"/>
</dbReference>
<dbReference type="InterPro" id="IPR002821">
    <property type="entry name" value="Hydantoinase_A"/>
</dbReference>
<dbReference type="Pfam" id="PF02538">
    <property type="entry name" value="Hydantoinase_B"/>
    <property type="match status" value="1"/>
</dbReference>
<evidence type="ECO:0000313" key="8">
    <source>
        <dbReference type="Proteomes" id="UP000320333"/>
    </source>
</evidence>
<comment type="caution">
    <text evidence="7">The sequence shown here is derived from an EMBL/GenBank/DDBJ whole genome shotgun (WGS) entry which is preliminary data.</text>
</comment>
<gene>
    <name evidence="7" type="ORF">CcCBS67573_g05646</name>
</gene>
<protein>
    <recommendedName>
        <fullName evidence="9">5-oxoprolinase (ATP-hydrolysing)</fullName>
    </recommendedName>
</protein>
<dbReference type="Pfam" id="PF05378">
    <property type="entry name" value="Hydant_A_N"/>
    <property type="match status" value="1"/>
</dbReference>
<organism evidence="7 8">
    <name type="scientific">Chytriomyces confervae</name>
    <dbReference type="NCBI Taxonomy" id="246404"/>
    <lineage>
        <taxon>Eukaryota</taxon>
        <taxon>Fungi</taxon>
        <taxon>Fungi incertae sedis</taxon>
        <taxon>Chytridiomycota</taxon>
        <taxon>Chytridiomycota incertae sedis</taxon>
        <taxon>Chytridiomycetes</taxon>
        <taxon>Chytridiales</taxon>
        <taxon>Chytriomycetaceae</taxon>
        <taxon>Chytriomyces</taxon>
    </lineage>
</organism>
<evidence type="ECO:0000256" key="2">
    <source>
        <dbReference type="SAM" id="MobiDB-lite"/>
    </source>
</evidence>
<feature type="domain" description="Hydantoinase B/oxoprolinase" evidence="4">
    <location>
        <begin position="755"/>
        <end position="1280"/>
    </location>
</feature>
<dbReference type="InterPro" id="IPR008040">
    <property type="entry name" value="Hydant_A_N"/>
</dbReference>
<dbReference type="Pfam" id="PF19278">
    <property type="entry name" value="Hydant_A_C"/>
    <property type="match status" value="1"/>
</dbReference>
<evidence type="ECO:0000259" key="5">
    <source>
        <dbReference type="Pfam" id="PF05378"/>
    </source>
</evidence>
<keyword evidence="8" id="KW-1185">Reference proteome</keyword>
<dbReference type="InterPro" id="IPR003692">
    <property type="entry name" value="Hydantoinase_B"/>
</dbReference>
<sequence length="1324" mass="142067">MTFNKTRVFIDRGGTFTDCIAFAPNRDPIVIKLLSEDPANYADAPTEAIRRILQITLGKDIPREQPLDTTSIELIRMGTTVATNALLERKGESVALFVTKGFKDILHIQNQARPKIFDLEIAMPGVLYETVVEVDERVSLVGYTAHPKGKVEDADIPKDDPSYVKGITGEWVHIRKKLDMDGVKESLETVFNQGIRSIAICLMHSFTFTAHELQIAQLAASMGFTNISTSSQLSPTIKLVPRGNSAVTDAYLTPSIRRYIQGFKSGFDAGLTEGGRVQVQFMKSDGGLADVREFNGLGAILSGPAGGVVGYALTSFDPENGTAVIGFDMGGTSTDVSRYAGRYDHVFETTTAGITIQAPQLDISTVAAGGGSRLFFRNGMFAVGYLISPESAGANPGPTCYKKGGPLAITDANLLLGRLIPSYFPKIFGKTEKEALDATATKRAFELLSKEINRKGSKKMSLDEIAYGFVEVANEAMCRPIRQLTQAKGHDTSKHILACFGGAGGQHACAIAKSLGIKTILIHRHSAILSAYGLSLADIVHEVQEPCQETFDLKRLNNISDRIESMSKDSTELLKKQGFTHENIVIEPYLNLRYQGTDTSMMTLKPHGSSDFASVFIQNHKTEFGFILPDRPIIIDDIRIRAIGKGSSNQSASGTQVHKEIATMTRTRIDASKAKSIESTYWAGGRQDTPVFMLSDLQTGHEIAGPALIIDATATLVVEPNCTALITTEHVVILVENTSSKKSTSAGDSSSVEKDPIMLSVFGHRFMSIAEQMGRTLQKTAISTNIKERLDFSCALFGPDGGLVANAPHIPVHLGSMQEAVRWQMKHLDGKIKDGDVLMTNHPAAGGSHLPDITIITPVFSGGQIVFFVASRGHHADIGGIQPGSMPPNSCELYQEGAAVKSFHLVKGGVFDEEGVTNILVHEPARYEGCSGSRCLSDNLSDLKAQVAANQRGILLVQGLIEEYGLHVVQAYMHFIRENAEVAVRNMLIEASKKASPILEAEEYMDDGSAIKLSIKINSKDGSAVFDFTGTGREVYANTNAPKSVTYSAIIYCLRCLINLDMPLNQGALQPITIIIPDGSLLNPSETAAVVGGNVLTSQRLCDVILKAFGACAASQGCCNNFTFGSGGKDKDGNVHGGFGYYETIAGGSGAGPTWNGRSGVHTHMTNTRITDPEILERRYPVLLRQFGLRPNSGGDGLFRGGDGVVRELEFLEPLNVSMLSERRVFRPYGLAGGEAGSTGLNLLQRKGQPAVNFGGKNATLVNAGDVITIMTPGGGGYGEKGDVKATTRASKRKSGSAGSAGASKVSRLGGGSLGAMEETQRDF</sequence>
<proteinExistence type="inferred from homology"/>
<dbReference type="InterPro" id="IPR045079">
    <property type="entry name" value="Oxoprolinase-like"/>
</dbReference>
<evidence type="ECO:0000256" key="1">
    <source>
        <dbReference type="ARBA" id="ARBA00010403"/>
    </source>
</evidence>
<dbReference type="OrthoDB" id="3643at2759"/>
<evidence type="ECO:0008006" key="9">
    <source>
        <dbReference type="Google" id="ProtNLM"/>
    </source>
</evidence>
<feature type="compositionally biased region" description="Low complexity" evidence="2">
    <location>
        <begin position="1296"/>
        <end position="1308"/>
    </location>
</feature>
<dbReference type="STRING" id="246404.A0A507F9Z1"/>
<evidence type="ECO:0000313" key="7">
    <source>
        <dbReference type="EMBL" id="TPX73093.1"/>
    </source>
</evidence>
<comment type="similarity">
    <text evidence="1">Belongs to the oxoprolinase family.</text>
</comment>
<name>A0A507F9Z1_9FUNG</name>
<feature type="domain" description="Hydantoinase A/oxoprolinase" evidence="3">
    <location>
        <begin position="242"/>
        <end position="542"/>
    </location>
</feature>
<accession>A0A507F9Z1</accession>
<dbReference type="PANTHER" id="PTHR11365:SF2">
    <property type="entry name" value="5-OXOPROLINASE"/>
    <property type="match status" value="1"/>
</dbReference>
<feature type="domain" description="Acetophenone carboxylase-like C-terminal" evidence="6">
    <location>
        <begin position="677"/>
        <end position="727"/>
    </location>
</feature>
<feature type="domain" description="Hydantoinase/oxoprolinase N-terminal" evidence="5">
    <location>
        <begin position="7"/>
        <end position="222"/>
    </location>
</feature>
<evidence type="ECO:0000259" key="6">
    <source>
        <dbReference type="Pfam" id="PF19278"/>
    </source>
</evidence>
<dbReference type="EMBL" id="QEAP01000209">
    <property type="protein sequence ID" value="TPX73093.1"/>
    <property type="molecule type" value="Genomic_DNA"/>
</dbReference>
<reference evidence="7 8" key="1">
    <citation type="journal article" date="2019" name="Sci. Rep.">
        <title>Comparative genomics of chytrid fungi reveal insights into the obligate biotrophic and pathogenic lifestyle of Synchytrium endobioticum.</title>
        <authorList>
            <person name="van de Vossenberg B.T.L.H."/>
            <person name="Warris S."/>
            <person name="Nguyen H.D.T."/>
            <person name="van Gent-Pelzer M.P.E."/>
            <person name="Joly D.L."/>
            <person name="van de Geest H.C."/>
            <person name="Bonants P.J.M."/>
            <person name="Smith D.S."/>
            <person name="Levesque C.A."/>
            <person name="van der Lee T.A.J."/>
        </authorList>
    </citation>
    <scope>NUCLEOTIDE SEQUENCE [LARGE SCALE GENOMIC DNA]</scope>
    <source>
        <strain evidence="7 8">CBS 675.73</strain>
    </source>
</reference>
<dbReference type="Proteomes" id="UP000320333">
    <property type="component" value="Unassembled WGS sequence"/>
</dbReference>
<evidence type="ECO:0000259" key="4">
    <source>
        <dbReference type="Pfam" id="PF02538"/>
    </source>
</evidence>
<evidence type="ECO:0000259" key="3">
    <source>
        <dbReference type="Pfam" id="PF01968"/>
    </source>
</evidence>
<dbReference type="GO" id="GO:0017168">
    <property type="term" value="F:5-oxoprolinase (ATP-hydrolyzing) activity"/>
    <property type="evidence" value="ECO:0007669"/>
    <property type="project" value="TreeGrafter"/>
</dbReference>
<dbReference type="Pfam" id="PF01968">
    <property type="entry name" value="Hydantoinase_A"/>
    <property type="match status" value="1"/>
</dbReference>